<dbReference type="EMBL" id="KJ549663">
    <property type="protein sequence ID" value="AJG04902.1"/>
    <property type="molecule type" value="Genomic_DNA"/>
</dbReference>
<evidence type="ECO:0000259" key="18">
    <source>
        <dbReference type="Pfam" id="PF00606"/>
    </source>
</evidence>
<keyword evidence="8" id="KW-1043">Host membrane</keyword>
<dbReference type="EMBL" id="JQ647509">
    <property type="protein sequence ID" value="AFC61855.1"/>
    <property type="molecule type" value="Genomic_DNA"/>
</dbReference>
<reference evidence="25" key="9">
    <citation type="journal article" date="2014" name="PLoS ONE">
        <title>Duck enteritis virus glycoprotein d and B DNA vaccines induce immune responses and immunoprotection in pekin ducks.</title>
        <authorList>
            <person name="Zhao Y."/>
            <person name="Cao Y."/>
            <person name="Cui L."/>
            <person name="Ma B."/>
            <person name="Mu X."/>
            <person name="Li Y."/>
            <person name="Zhang Z."/>
            <person name="Li D."/>
            <person name="Wei W."/>
            <person name="Gao M."/>
            <person name="Wang J."/>
        </authorList>
    </citation>
    <scope>NUCLEOTIDE SEQUENCE</scope>
    <source>
        <strain evidence="25">C-KCE</strain>
    </source>
</reference>
<evidence type="ECO:0000256" key="16">
    <source>
        <dbReference type="SAM" id="MobiDB-lite"/>
    </source>
</evidence>
<dbReference type="OrthoDB" id="1372at10239"/>
<reference evidence="28 33" key="7">
    <citation type="journal article" date="2013" name="Genome Announc.">
        <title>Complete genome sequence of an attenuated duck enteritis virus obtained by in vitro serial passage.</title>
        <authorList>
            <person name="Yang C."/>
            <person name="Li J."/>
            <person name="Li Q."/>
            <person name="Li H."/>
            <person name="Xia Y."/>
            <person name="Guo X."/>
            <person name="Yu K."/>
            <person name="Yang H."/>
        </authorList>
    </citation>
    <scope>NUCLEOTIDE SEQUENCE [LARGE SCALE GENOMIC DNA]</scope>
    <source>
        <strain evidence="28">K</strain>
    </source>
</reference>
<dbReference type="EMBL" id="EU082088">
    <property type="protein sequence ID" value="ACT83546.1"/>
    <property type="molecule type" value="Genomic_DNA"/>
</dbReference>
<sequence length="1000" mass="113910">MYRRTICYLRDRMPAYFCNSSGPEWRNNPRDVGCDRQGRLLYALYGASTTGSRNGGACTTAVRRKEFDRMNRARRVSALHLTAPRRSRFVLSLIMVSVLFRPIQPQPIVNATDRPHGLMNDQDTHLDGERLQRGKLSARELIRGVQSTREEDKFYVCPPPTGTTVLRFEPSRKCPEAYKGRNWTEGVAVIFKENINPLKFKAMIYYKNVIQTTTWSGTWYKQITNRYTDRVPVALDEITDRIDRFGKCLSAAKYLRNNVYVDAFDRDESAKEVPLLASRFNTPDSRAWHTTNDTYTVFGSPWIYRTSTSVNCIVEEVMARSAFPYDYFALANGDVVNMSPFYGYGPTESREHNSYSSNRYKQLDGYKVMDLDTHRLASPIKRNFLTTEHYTVGWDWMPKRERVCSMAKWQEVNEMMRAEYGTRYRFASKTLSASFISNMTQFNLDRLYLGDCVKRDSEEAIKRIFEEQYASTHVKAGAIEYYLTSGGFILAYQPVVSNTLVKMYVQELTRDNRTELALDLLGAMRGDKTREDGRSRHARSVDGGPDGLIRGARNIDPYKNYTVRSARVARNADPYKNTTVVKSVMSAQFAMLQYTYDHIQAHVNDMLSRIAVSWCELQNKESVLWAEMRKVNPSLIASTTVGRRVGARMLGDVLAVSSCIEVPSSQISLSNSMRIPGGSSCYSRPPVTFSYEKDGGTIDGMLGENNELLLTREYKEPCAANHKRYFMFGPNYVLYEEYQFVRQVEAADIQMVSTFVELNLTMLEDREILPLQVYTREEIRDSGVLDYAEVQRRNQLHSLRFYDIDKVIDIDSNYAFMADLTNFFKGLGEAGQAIGKVVVGVAGAVVSTVSGISSLLSNPFGALAIGLIVVAGLVVAFLAYRYISKLRNDPMKTLYPMTMKTLKNEAKLTPRGEADGEDEDEFDESKLEQAREMVRYMALLSASERTEKKARKKNSRTALLSNHLSNLRSRSNGKKYSKVEDEYEDGDSADETEILVTDRV</sequence>
<evidence type="ECO:0000313" key="30">
    <source>
        <dbReference type="EMBL" id="AJG04902.1"/>
    </source>
</evidence>
<evidence type="ECO:0000256" key="17">
    <source>
        <dbReference type="SAM" id="Phobius"/>
    </source>
</evidence>
<accession>A2TIW0</accession>
<dbReference type="HAMAP" id="MF_04032">
    <property type="entry name" value="HSV_GB"/>
    <property type="match status" value="1"/>
</dbReference>
<dbReference type="Proteomes" id="UP000112239">
    <property type="component" value="Segment"/>
</dbReference>
<evidence type="ECO:0000256" key="15">
    <source>
        <dbReference type="ARBA" id="ARBA00023296"/>
    </source>
</evidence>
<dbReference type="Pfam" id="PF17417">
    <property type="entry name" value="Glycoprot_B_PH2"/>
    <property type="match status" value="1"/>
</dbReference>
<evidence type="ECO:0000256" key="1">
    <source>
        <dbReference type="ARBA" id="ARBA00022511"/>
    </source>
</evidence>
<evidence type="ECO:0000313" key="29">
    <source>
        <dbReference type="EMBL" id="AGW24827.1"/>
    </source>
</evidence>
<evidence type="ECO:0000256" key="10">
    <source>
        <dbReference type="ARBA" id="ARBA00022989"/>
    </source>
</evidence>
<reference evidence="29 34" key="8">
    <citation type="submission" date="2013-06" db="EMBL/GenBank/DDBJ databases">
        <authorList>
            <person name="Zou Z."/>
            <person name="Hu Y."/>
        </authorList>
    </citation>
    <scope>NUCLEOTIDE SEQUENCE [LARGE SCALE GENOMIC DNA]</scope>
    <source>
        <strain evidence="29">C-KCE</strain>
    </source>
</reference>
<evidence type="ECO:0000256" key="9">
    <source>
        <dbReference type="ARBA" id="ARBA00022879"/>
    </source>
</evidence>
<evidence type="ECO:0000313" key="38">
    <source>
        <dbReference type="Proteomes" id="UP000180937"/>
    </source>
</evidence>
<keyword evidence="15" id="KW-1160">Virus entry into host cell</keyword>
<reference evidence="24 37" key="5">
    <citation type="journal article" date="2011" name="Virus Res.">
        <title>Complete genome sequence of virulent duck enteritis virus (DEV) strain 2085 and comparison with genome sequences of virulent and attenuated DEV strains.</title>
        <authorList>
            <person name="Wang J."/>
            <person name="Hoper D."/>
            <person name="Beer M."/>
            <person name="Osterrieder N."/>
        </authorList>
    </citation>
    <scope>NUCLEOTIDE SEQUENCE [LARGE SCALE GENOMIC DNA]</scope>
    <source>
        <strain evidence="24">2085</strain>
    </source>
</reference>
<reference evidence="26 35" key="6">
    <citation type="journal article" date="2012" name="J. Virol.">
        <title>Complete genomic sequence of chinese virulent duck enteritis virus.</title>
        <authorList>
            <person name="Wu Y."/>
            <person name="Cheng A."/>
            <person name="Wang M."/>
            <person name="Yang Q."/>
            <person name="Zhu D."/>
            <person name="Jia R."/>
            <person name="Chen S."/>
            <person name="Zhou Y."/>
            <person name="Wang X."/>
            <person name="Chen X."/>
        </authorList>
    </citation>
    <scope>NUCLEOTIDE SEQUENCE [LARGE SCALE GENOMIC DNA]</scope>
    <source>
        <strain evidence="26">CHv</strain>
    </source>
</reference>
<dbReference type="InterPro" id="IPR055341">
    <property type="entry name" value="Glycoprotein_B_ecto_C"/>
</dbReference>
<evidence type="ECO:0000313" key="36">
    <source>
        <dbReference type="Proteomes" id="UP000164963"/>
    </source>
</evidence>
<dbReference type="Proteomes" id="UP000180937">
    <property type="component" value="Segment"/>
</dbReference>
<dbReference type="InterPro" id="IPR035381">
    <property type="entry name" value="Glycoprot_B_PH2"/>
</dbReference>
<evidence type="ECO:0000313" key="35">
    <source>
        <dbReference type="Proteomes" id="UP000135812"/>
    </source>
</evidence>
<dbReference type="GeneID" id="80532494"/>
<dbReference type="KEGG" id="vg:80532494"/>
<dbReference type="InterPro" id="IPR038631">
    <property type="entry name" value="Glycoprot_B_PH2_sf"/>
</dbReference>
<dbReference type="KEGG" id="vg:8223359"/>
<feature type="domain" description="Herpesvirus glycoprotein B ectodomain C-terminal" evidence="18">
    <location>
        <begin position="587"/>
        <end position="806"/>
    </location>
</feature>
<keyword evidence="5" id="KW-1161">Viral attachment to host cell</keyword>
<dbReference type="GO" id="GO:0019062">
    <property type="term" value="P:virion attachment to host cell"/>
    <property type="evidence" value="ECO:0007669"/>
    <property type="project" value="UniProtKB-KW"/>
</dbReference>
<dbReference type="EMBL" id="MH778929">
    <property type="protein sequence ID" value="QCA48066.1"/>
    <property type="molecule type" value="Genomic_DNA"/>
</dbReference>
<keyword evidence="9" id="KW-0261">Viral envelope protein</keyword>
<dbReference type="Gene3D" id="2.30.29.100">
    <property type="match status" value="1"/>
</dbReference>
<dbReference type="GeneID" id="8223359"/>
<evidence type="ECO:0000259" key="19">
    <source>
        <dbReference type="Pfam" id="PF17416"/>
    </source>
</evidence>
<evidence type="ECO:0000256" key="11">
    <source>
        <dbReference type="ARBA" id="ARBA00023046"/>
    </source>
</evidence>
<dbReference type="EMBL" id="KF263690">
    <property type="protein sequence ID" value="AGW24827.1"/>
    <property type="molecule type" value="Genomic_DNA"/>
</dbReference>
<evidence type="ECO:0000313" key="31">
    <source>
        <dbReference type="EMBL" id="QCA48066.1"/>
    </source>
</evidence>
<feature type="region of interest" description="Disordered" evidence="16">
    <location>
        <begin position="906"/>
        <end position="925"/>
    </location>
</feature>
<feature type="compositionally biased region" description="Acidic residues" evidence="16">
    <location>
        <begin position="981"/>
        <end position="993"/>
    </location>
</feature>
<evidence type="ECO:0000313" key="27">
    <source>
        <dbReference type="EMBL" id="AGA17825.1"/>
    </source>
</evidence>
<dbReference type="Proteomes" id="UP000164963">
    <property type="component" value="Genome"/>
</dbReference>
<keyword evidence="3 17" id="KW-0812">Transmembrane</keyword>
<dbReference type="Gene3D" id="1.20.5.1890">
    <property type="match status" value="1"/>
</dbReference>
<feature type="domain" description="Herpesvirus Glycoprotein B PH-like" evidence="20">
    <location>
        <begin position="406"/>
        <end position="502"/>
    </location>
</feature>
<dbReference type="RefSeq" id="YP_010795348.1">
    <property type="nucleotide sequence ID" value="NC_075687.1"/>
</dbReference>
<evidence type="ECO:0000313" key="25">
    <source>
        <dbReference type="EMBL" id="AET71141.1"/>
    </source>
</evidence>
<dbReference type="EMBL" id="JF999965">
    <property type="protein sequence ID" value="AEN80098.1"/>
    <property type="molecule type" value="Genomic_DNA"/>
</dbReference>
<evidence type="ECO:0000256" key="12">
    <source>
        <dbReference type="ARBA" id="ARBA00023136"/>
    </source>
</evidence>
<dbReference type="EMBL" id="EF203709">
    <property type="protein sequence ID" value="ABM92127.1"/>
    <property type="molecule type" value="Genomic_DNA"/>
</dbReference>
<keyword evidence="7" id="KW-0946">Virion</keyword>
<dbReference type="EMBL" id="EF417996">
    <property type="protein sequence ID" value="ABO26214.1"/>
    <property type="molecule type" value="Genomic_DNA"/>
</dbReference>
<evidence type="ECO:0000256" key="14">
    <source>
        <dbReference type="ARBA" id="ARBA00023180"/>
    </source>
</evidence>
<evidence type="ECO:0000313" key="32">
    <source>
        <dbReference type="Proteomes" id="UP000098628"/>
    </source>
</evidence>
<evidence type="ECO:0000256" key="7">
    <source>
        <dbReference type="ARBA" id="ARBA00022844"/>
    </source>
</evidence>
<evidence type="ECO:0000256" key="6">
    <source>
        <dbReference type="ARBA" id="ARBA00022812"/>
    </source>
</evidence>
<gene>
    <name evidence="21" type="primary">UL27</name>
    <name evidence="27" type="synonym">DEVCV35</name>
    <name evidence="28" type="synonym">ORF33</name>
    <name evidence="30" type="synonym">ORF35</name>
</gene>
<dbReference type="Proteomes" id="UP000168285">
    <property type="component" value="Segment"/>
</dbReference>
<reference evidence="23 36" key="3">
    <citation type="journal article" date="2009" name="Virology">
        <title>Molecular characterization of the genome of duck enteritis virus.</title>
        <authorList>
            <person name="Li Y."/>
            <person name="Huang B."/>
            <person name="Ma X."/>
            <person name="Wu J."/>
            <person name="Li F."/>
            <person name="Ai W."/>
            <person name="Song M."/>
            <person name="Yang H."/>
        </authorList>
    </citation>
    <scope>NUCLEOTIDE SEQUENCE [LARGE SCALE GENOMIC DNA]</scope>
    <source>
        <strain evidence="23">VAC</strain>
    </source>
</reference>
<dbReference type="EMBL" id="KF487736">
    <property type="protein sequence ID" value="AGS78693.1"/>
    <property type="molecule type" value="Genomic_DNA"/>
</dbReference>
<evidence type="ECO:0000256" key="8">
    <source>
        <dbReference type="ARBA" id="ARBA00022870"/>
    </source>
</evidence>
<dbReference type="InterPro" id="IPR000234">
    <property type="entry name" value="Herpes_Glycoprot_B"/>
</dbReference>
<dbReference type="RefSeq" id="YP_003084394.1">
    <property type="nucleotide sequence ID" value="NC_013036.1"/>
</dbReference>
<dbReference type="SMR" id="A2TIW0"/>
<evidence type="ECO:0000256" key="5">
    <source>
        <dbReference type="ARBA" id="ARBA00022804"/>
    </source>
</evidence>
<evidence type="ECO:0000256" key="13">
    <source>
        <dbReference type="ARBA" id="ARBA00023157"/>
    </source>
</evidence>
<dbReference type="GO" id="GO:0046718">
    <property type="term" value="P:symbiont entry into host cell"/>
    <property type="evidence" value="ECO:0007669"/>
    <property type="project" value="UniProtKB-KW"/>
</dbReference>
<dbReference type="InterPro" id="IPR035377">
    <property type="entry name" value="Glycoprot_B_PH1"/>
</dbReference>
<dbReference type="GO" id="GO:0019031">
    <property type="term" value="C:viral envelope"/>
    <property type="evidence" value="ECO:0007669"/>
    <property type="project" value="UniProtKB-KW"/>
</dbReference>
<keyword evidence="14" id="KW-0325">Glycoprotein</keyword>
<reference evidence="27 38" key="10">
    <citation type="journal article" date="2014" name="Virus Genes">
        <title>Comparative genomic sequence analysis between a standard challenge strain and a vaccine strain of duck enteritis virus in China.</title>
        <authorList>
            <person name="Yang C."/>
            <person name="Li Q."/>
            <person name="Li J."/>
            <person name="Zhang G."/>
            <person name="Li H."/>
            <person name="Xia Y."/>
            <person name="Yang H."/>
            <person name="Yu K."/>
        </authorList>
    </citation>
    <scope>NUCLEOTIDE SEQUENCE [LARGE SCALE GENOMIC DNA]</scope>
    <source>
        <strain evidence="27">CV</strain>
    </source>
</reference>
<dbReference type="EMBL" id="JQ673560">
    <property type="protein sequence ID" value="AGA17825.1"/>
    <property type="molecule type" value="Genomic_DNA"/>
</dbReference>
<reference evidence="23" key="4">
    <citation type="submission" date="2009-07" db="EMBL/GenBank/DDBJ databases">
        <authorList>
            <person name="Li Y.F."/>
            <person name="Huang B."/>
        </authorList>
    </citation>
    <scope>NUCLEOTIDE SEQUENCE</scope>
    <source>
        <strain evidence="23">VAC</strain>
    </source>
</reference>
<feature type="domain" description="Herpesvirus Glycoprotein B PH-like" evidence="19">
    <location>
        <begin position="194"/>
        <end position="404"/>
    </location>
</feature>
<keyword evidence="6" id="KW-1040">Host Golgi apparatus</keyword>
<dbReference type="SUPFAM" id="SSF161008">
    <property type="entry name" value="Viral glycoprotein ectodomain-like"/>
    <property type="match status" value="1"/>
</dbReference>
<dbReference type="Gene3D" id="6.10.250.3280">
    <property type="match status" value="1"/>
</dbReference>
<evidence type="ECO:0000313" key="22">
    <source>
        <dbReference type="EMBL" id="ABO26214.1"/>
    </source>
</evidence>
<reference evidence="32" key="11">
    <citation type="submission" date="2014-03" db="EMBL/GenBank/DDBJ databases">
        <title>Protective efficacy and genomic characteristics of a duck enteritis virus attenuated by serial passage in chick embryo fibroblast.</title>
        <authorList>
            <person name="Yang C."/>
            <person name="Li Q."/>
            <person name="Li J."/>
            <person name="Liu D."/>
            <person name="Li L."/>
            <person name="Li H."/>
            <person name="Xia Y."/>
            <person name="Yang H."/>
            <person name="Yu K."/>
        </authorList>
    </citation>
    <scope>NUCLEOTIDE SEQUENCE [LARGE SCALE GENOMIC DNA]</scope>
</reference>
<dbReference type="Proteomes" id="UP000135812">
    <property type="component" value="Genome"/>
</dbReference>
<organism evidence="21">
    <name type="scientific">anatid alphaherpesvirus 1</name>
    <dbReference type="NCBI Taxonomy" id="104388"/>
    <lineage>
        <taxon>Viruses</taxon>
        <taxon>Duplodnaviria</taxon>
        <taxon>Heunggongvirae</taxon>
        <taxon>Peploviricota</taxon>
        <taxon>Herviviricetes</taxon>
        <taxon>Herpesvirales</taxon>
        <taxon>Orthoherpesviridae</taxon>
        <taxon>Alphaherpesvirinae</taxon>
        <taxon>Mardivirus</taxon>
        <taxon>Mardivirus anatidalpha1</taxon>
    </lineage>
</organism>
<keyword evidence="13" id="KW-1015">Disulfide bond</keyword>
<reference evidence="21" key="1">
    <citation type="journal article" date="2007" name="Gene">
        <title>Molecular characterization of the herpes simplex virus 1 (HSV-1) homologues, UL25 to UL30, in duck enteritis virus (DEV).</title>
        <authorList>
            <person name="Liu S."/>
            <person name="Chen S."/>
            <person name="Li H."/>
            <person name="Kong X."/>
        </authorList>
    </citation>
    <scope>NUCLEOTIDE SEQUENCE</scope>
</reference>
<dbReference type="Gene3D" id="2.30.30.1230">
    <property type="match status" value="1"/>
</dbReference>
<evidence type="ECO:0000313" key="37">
    <source>
        <dbReference type="Proteomes" id="UP000168285"/>
    </source>
</evidence>
<evidence type="ECO:0000256" key="2">
    <source>
        <dbReference type="ARBA" id="ARBA00022581"/>
    </source>
</evidence>
<evidence type="ECO:0000313" key="26">
    <source>
        <dbReference type="EMBL" id="AFC61855.1"/>
    </source>
</evidence>
<reference evidence="22" key="2">
    <citation type="submission" date="2007-02" db="EMBL/GenBank/DDBJ databases">
        <title>Sequence analysis of a 41-kb segment of the duck enteritis virus genome.</title>
        <authorList>
            <person name="Li Y.F."/>
            <person name="Huang B."/>
        </authorList>
    </citation>
    <scope>NUCLEOTIDE SEQUENCE</scope>
    <source>
        <strain evidence="22">VAC</strain>
    </source>
</reference>
<dbReference type="Pfam" id="PF00606">
    <property type="entry name" value="Glycoprotein_B"/>
    <property type="match status" value="1"/>
</dbReference>
<feature type="compositionally biased region" description="Low complexity" evidence="16">
    <location>
        <begin position="959"/>
        <end position="970"/>
    </location>
</feature>
<keyword evidence="10 17" id="KW-1133">Transmembrane helix</keyword>
<dbReference type="Proteomes" id="UP000114267">
    <property type="component" value="Segment"/>
</dbReference>
<feature type="region of interest" description="Disordered" evidence="16">
    <location>
        <begin position="944"/>
        <end position="1000"/>
    </location>
</feature>
<keyword evidence="12 17" id="KW-0472">Membrane</keyword>
<evidence type="ECO:0000313" key="33">
    <source>
        <dbReference type="Proteomes" id="UP000112239"/>
    </source>
</evidence>
<reference evidence="31" key="13">
    <citation type="submission" date="2018-08" db="EMBL/GenBank/DDBJ databases">
        <authorList>
            <person name="Liu R.C."/>
            <person name="Huang Y."/>
        </authorList>
    </citation>
    <scope>NUCLEOTIDE SEQUENCE</scope>
    <source>
        <strain evidence="31">FJ47</strain>
    </source>
</reference>
<reference evidence="30" key="12">
    <citation type="journal article" date="2015" name="Arch. Virol.">
        <title>Biological properties of a duck enteritis virus attenuated via serial passaging in chick embryo fibroblasts.</title>
        <authorList>
            <person name="Yang C."/>
            <person name="Li J."/>
            <person name="Li Q."/>
            <person name="Li L."/>
            <person name="Sun M."/>
            <person name="Li H."/>
            <person name="Xia Y."/>
            <person name="Yang H."/>
            <person name="Yu K."/>
        </authorList>
    </citation>
    <scope>NUCLEOTIDE SEQUENCE</scope>
    <source>
        <strain evidence="30">CV p80</strain>
    </source>
</reference>
<evidence type="ECO:0000313" key="23">
    <source>
        <dbReference type="EMBL" id="ACT83546.1"/>
    </source>
</evidence>
<evidence type="ECO:0000313" key="34">
    <source>
        <dbReference type="Proteomes" id="UP000114267"/>
    </source>
</evidence>
<feature type="transmembrane region" description="Helical" evidence="17">
    <location>
        <begin position="860"/>
        <end position="883"/>
    </location>
</feature>
<keyword evidence="37" id="KW-1185">Reference proteome</keyword>
<keyword evidence="11" id="KW-1039">Host endosome</keyword>
<dbReference type="Proteomes" id="UP000098628">
    <property type="component" value="Genome"/>
</dbReference>
<evidence type="ECO:0000256" key="3">
    <source>
        <dbReference type="ARBA" id="ARBA00022692"/>
    </source>
</evidence>
<name>A2TIW0_9ALPH</name>
<evidence type="ECO:0000313" key="28">
    <source>
        <dbReference type="EMBL" id="AGS78693.1"/>
    </source>
</evidence>
<keyword evidence="4" id="KW-0732">Signal</keyword>
<evidence type="ECO:0000313" key="24">
    <source>
        <dbReference type="EMBL" id="AEN80098.1"/>
    </source>
</evidence>
<keyword evidence="1" id="KW-1032">Host cell membrane</keyword>
<evidence type="ECO:0000259" key="20">
    <source>
        <dbReference type="Pfam" id="PF17417"/>
    </source>
</evidence>
<evidence type="ECO:0000256" key="4">
    <source>
        <dbReference type="ARBA" id="ARBA00022729"/>
    </source>
</evidence>
<protein>
    <submittedName>
        <fullName evidence="24">GB</fullName>
    </submittedName>
    <submittedName>
        <fullName evidence="21 25">Glycoprotein B</fullName>
    </submittedName>
    <submittedName>
        <fullName evidence="22 23">UL27</fullName>
    </submittedName>
</protein>
<dbReference type="EMBL" id="JN790941">
    <property type="protein sequence ID" value="AET71141.1"/>
    <property type="molecule type" value="Genomic_DNA"/>
</dbReference>
<dbReference type="Pfam" id="PF17416">
    <property type="entry name" value="Glycoprot_B_PH1"/>
    <property type="match status" value="1"/>
</dbReference>
<evidence type="ECO:0000313" key="21">
    <source>
        <dbReference type="EMBL" id="ABM92127.1"/>
    </source>
</evidence>
<proteinExistence type="inferred from homology"/>
<keyword evidence="2" id="KW-0945">Host-virus interaction</keyword>